<dbReference type="Proteomes" id="UP001597285">
    <property type="component" value="Unassembled WGS sequence"/>
</dbReference>
<protein>
    <recommendedName>
        <fullName evidence="3">Octanoyl-[GcvH]:protein N-octanoyltransferase</fullName>
        <ecNumber evidence="3">2.3.1.204</ecNumber>
    </recommendedName>
    <alternativeName>
        <fullName evidence="3">Octanoyl-[GcvH]:E2 amidotransferase</fullName>
    </alternativeName>
</protein>
<keyword evidence="2 3" id="KW-0012">Acyltransferase</keyword>
<comment type="similarity">
    <text evidence="3">Belongs to the octanoyltransferase LipL family.</text>
</comment>
<keyword evidence="5" id="KW-0436">Ligase</keyword>
<dbReference type="PANTHER" id="PTHR43679:SF2">
    <property type="entry name" value="OCTANOYL-[GCVH]:PROTEIN N-OCTANOYLTRANSFERASE"/>
    <property type="match status" value="1"/>
</dbReference>
<proteinExistence type="inferred from homology"/>
<organism evidence="5 6">
    <name type="scientific">Carnobacterium antarcticum</name>
    <dbReference type="NCBI Taxonomy" id="2126436"/>
    <lineage>
        <taxon>Bacteria</taxon>
        <taxon>Bacillati</taxon>
        <taxon>Bacillota</taxon>
        <taxon>Bacilli</taxon>
        <taxon>Lactobacillales</taxon>
        <taxon>Carnobacteriaceae</taxon>
        <taxon>Carnobacterium</taxon>
    </lineage>
</organism>
<comment type="function">
    <text evidence="3">Catalyzes the amidotransfer (transamidation) of the octanoyl moiety from octanoyl-GcvH to the lipoyl domain of the E2 subunit of lipoate-dependent enzymes.</text>
</comment>
<comment type="miscellaneous">
    <text evidence="3">The reaction proceeds via a thioester-linked acyl-enzyme intermediate.</text>
</comment>
<comment type="pathway">
    <text evidence="3">Protein modification; protein lipoylation via endogenous pathway; protein N(6)-(lipoyl)lysine from octanoyl-[acyl-carrier-protein].</text>
</comment>
<evidence type="ECO:0000256" key="1">
    <source>
        <dbReference type="ARBA" id="ARBA00022679"/>
    </source>
</evidence>
<dbReference type="GO" id="GO:0016874">
    <property type="term" value="F:ligase activity"/>
    <property type="evidence" value="ECO:0007669"/>
    <property type="project" value="UniProtKB-KW"/>
</dbReference>
<dbReference type="InterPro" id="IPR024897">
    <property type="entry name" value="LipL"/>
</dbReference>
<reference evidence="6" key="1">
    <citation type="journal article" date="2019" name="Int. J. Syst. Evol. Microbiol.">
        <title>The Global Catalogue of Microorganisms (GCM) 10K type strain sequencing project: providing services to taxonomists for standard genome sequencing and annotation.</title>
        <authorList>
            <consortium name="The Broad Institute Genomics Platform"/>
            <consortium name="The Broad Institute Genome Sequencing Center for Infectious Disease"/>
            <person name="Wu L."/>
            <person name="Ma J."/>
        </authorList>
    </citation>
    <scope>NUCLEOTIDE SEQUENCE [LARGE SCALE GENOMIC DNA]</scope>
    <source>
        <strain evidence="6">KCTC 42143</strain>
    </source>
</reference>
<accession>A0ABW4NQJ9</accession>
<dbReference type="PROSITE" id="PS51733">
    <property type="entry name" value="BPL_LPL_CATALYTIC"/>
    <property type="match status" value="1"/>
</dbReference>
<dbReference type="HAMAP" id="MF_02119">
    <property type="entry name" value="LipL"/>
    <property type="match status" value="1"/>
</dbReference>
<comment type="catalytic activity">
    <reaction evidence="3">
        <text>N(6)-octanoyl-L-lysyl-[glycine-cleavage complex H protein] + L-lysyl-[lipoyl-carrier protein] = N(6)-octanoyl-L-lysyl-[lipoyl-carrier protein] + L-lysyl-[glycine-cleavage complex H protein]</text>
        <dbReference type="Rhea" id="RHEA:20213"/>
        <dbReference type="Rhea" id="RHEA-COMP:10500"/>
        <dbReference type="Rhea" id="RHEA-COMP:10501"/>
        <dbReference type="Rhea" id="RHEA-COMP:10503"/>
        <dbReference type="Rhea" id="RHEA-COMP:10504"/>
        <dbReference type="ChEBI" id="CHEBI:29969"/>
        <dbReference type="ChEBI" id="CHEBI:78809"/>
        <dbReference type="EC" id="2.3.1.204"/>
    </reaction>
</comment>
<dbReference type="EMBL" id="JBHUFF010000017">
    <property type="protein sequence ID" value="MFD1800036.1"/>
    <property type="molecule type" value="Genomic_DNA"/>
</dbReference>
<dbReference type="InterPro" id="IPR004143">
    <property type="entry name" value="BPL_LPL_catalytic"/>
</dbReference>
<evidence type="ECO:0000259" key="4">
    <source>
        <dbReference type="PROSITE" id="PS51733"/>
    </source>
</evidence>
<keyword evidence="1 3" id="KW-0808">Transferase</keyword>
<gene>
    <name evidence="3" type="primary">lipL</name>
    <name evidence="5" type="ORF">ACFSBK_09265</name>
</gene>
<name>A0ABW4NQJ9_9LACT</name>
<dbReference type="Gene3D" id="3.30.930.10">
    <property type="entry name" value="Bira Bifunctional Protein, Domain 2"/>
    <property type="match status" value="1"/>
</dbReference>
<evidence type="ECO:0000313" key="5">
    <source>
        <dbReference type="EMBL" id="MFD1800036.1"/>
    </source>
</evidence>
<evidence type="ECO:0000256" key="2">
    <source>
        <dbReference type="ARBA" id="ARBA00023315"/>
    </source>
</evidence>
<dbReference type="SUPFAM" id="SSF55681">
    <property type="entry name" value="Class II aaRS and biotin synthetases"/>
    <property type="match status" value="1"/>
</dbReference>
<evidence type="ECO:0000256" key="3">
    <source>
        <dbReference type="HAMAP-Rule" id="MF_02119"/>
    </source>
</evidence>
<feature type="site" description="Lowers pKa of active site Cys" evidence="3">
    <location>
        <position position="164"/>
    </location>
</feature>
<feature type="domain" description="BPL/LPL catalytic" evidence="4">
    <location>
        <begin position="46"/>
        <end position="232"/>
    </location>
</feature>
<dbReference type="Pfam" id="PF21948">
    <property type="entry name" value="LplA-B_cat"/>
    <property type="match status" value="1"/>
</dbReference>
<dbReference type="InterPro" id="IPR045864">
    <property type="entry name" value="aa-tRNA-synth_II/BPL/LPL"/>
</dbReference>
<feature type="active site" description="Acyl-thioester intermediate" evidence="3">
    <location>
        <position position="152"/>
    </location>
</feature>
<comment type="caution">
    <text evidence="5">The sequence shown here is derived from an EMBL/GenBank/DDBJ whole genome shotgun (WGS) entry which is preliminary data.</text>
</comment>
<dbReference type="EC" id="2.3.1.204" evidence="3"/>
<dbReference type="CDD" id="cd16443">
    <property type="entry name" value="LplA"/>
    <property type="match status" value="1"/>
</dbReference>
<sequence length="290" mass="32651">MPEIEKTDFLTNHSYLLFDAATMPFNNQPVAHFALADSLMTYIGKNQQQAALHFWPTSDLVILGMMDTKLPYFRDALASLKANDQHYIVRNSGGLAVVGDEGVLNFSLIFPEDPENKISIDEGYEFMLRLIREAFGAYAKTIEAYEIPDSYCPGDFDLSIDGKKFAGIAQRRLKNGVAVMIYLSVNGNQQKRAQMLHDFYAAGLKGETVKWHFPTIDPAVMGTLEELLGVSLTVADVEEKILQALQKNHCTIQNGNYTPDILASYEEAKQKMIRRNVQMLQDDLEKELLD</sequence>
<keyword evidence="6" id="KW-1185">Reference proteome</keyword>
<dbReference type="InterPro" id="IPR050664">
    <property type="entry name" value="Octanoyltrans_LipM/LipL"/>
</dbReference>
<dbReference type="RefSeq" id="WP_058919778.1">
    <property type="nucleotide sequence ID" value="NZ_JBHSQC010000023.1"/>
</dbReference>
<evidence type="ECO:0000313" key="6">
    <source>
        <dbReference type="Proteomes" id="UP001597285"/>
    </source>
</evidence>
<dbReference type="PANTHER" id="PTHR43679">
    <property type="entry name" value="OCTANOYLTRANSFERASE LIPM-RELATED"/>
    <property type="match status" value="1"/>
</dbReference>